<dbReference type="PROSITE" id="PS50088">
    <property type="entry name" value="ANK_REPEAT"/>
    <property type="match status" value="2"/>
</dbReference>
<dbReference type="InterPro" id="IPR002110">
    <property type="entry name" value="Ankyrin_rpt"/>
</dbReference>
<reference evidence="4" key="1">
    <citation type="submission" date="2025-08" db="UniProtKB">
        <authorList>
            <consortium name="Ensembl"/>
        </authorList>
    </citation>
    <scope>IDENTIFICATION</scope>
</reference>
<protein>
    <submittedName>
        <fullName evidence="4">Proteasome 26S subunit, non-ATPase 10</fullName>
    </submittedName>
</protein>
<dbReference type="Proteomes" id="UP000694401">
    <property type="component" value="Unassembled WGS sequence"/>
</dbReference>
<evidence type="ECO:0000256" key="1">
    <source>
        <dbReference type="ARBA" id="ARBA00022737"/>
    </source>
</evidence>
<dbReference type="Gene3D" id="1.25.40.20">
    <property type="entry name" value="Ankyrin repeat-containing domain"/>
    <property type="match status" value="1"/>
</dbReference>
<keyword evidence="2 3" id="KW-0040">ANK repeat</keyword>
<dbReference type="PROSITE" id="PS50297">
    <property type="entry name" value="ANK_REP_REGION"/>
    <property type="match status" value="2"/>
</dbReference>
<evidence type="ECO:0000313" key="4">
    <source>
        <dbReference type="Ensembl" id="ENSZLMP00000011648.1"/>
    </source>
</evidence>
<keyword evidence="5" id="KW-1185">Reference proteome</keyword>
<name>A0A8D2PFT1_ZOSLA</name>
<feature type="repeat" description="ANK" evidence="3">
    <location>
        <begin position="10"/>
        <end position="42"/>
    </location>
</feature>
<reference evidence="4" key="2">
    <citation type="submission" date="2025-09" db="UniProtKB">
        <authorList>
            <consortium name="Ensembl"/>
        </authorList>
    </citation>
    <scope>IDENTIFICATION</scope>
</reference>
<keyword evidence="1" id="KW-0677">Repeat</keyword>
<evidence type="ECO:0000256" key="3">
    <source>
        <dbReference type="PROSITE-ProRule" id="PRU00023"/>
    </source>
</evidence>
<dbReference type="Pfam" id="PF12796">
    <property type="entry name" value="Ank_2"/>
    <property type="match status" value="2"/>
</dbReference>
<dbReference type="InterPro" id="IPR036770">
    <property type="entry name" value="Ankyrin_rpt-contain_sf"/>
</dbReference>
<dbReference type="PANTHER" id="PTHR24171">
    <property type="entry name" value="ANKYRIN REPEAT DOMAIN-CONTAINING PROTEIN 39-RELATED"/>
    <property type="match status" value="1"/>
</dbReference>
<dbReference type="SUPFAM" id="SSF48403">
    <property type="entry name" value="Ankyrin repeat"/>
    <property type="match status" value="1"/>
</dbReference>
<dbReference type="PRINTS" id="PR01415">
    <property type="entry name" value="ANKYRIN"/>
</dbReference>
<feature type="repeat" description="ANK" evidence="3">
    <location>
        <begin position="69"/>
        <end position="101"/>
    </location>
</feature>
<sequence>LLPSAGAPSAGWTPLHIAASAGRDEIVKALIAKGAHVNAVNQNGCTPLHYAIAIMLLENGANPDATDHFESTPLHRAAAKGNLKMVQILVQHNATVDIRDSEGNTPLVCCYLRDQFQSVRVTATLKLVSKPQ</sequence>
<proteinExistence type="predicted"/>
<evidence type="ECO:0000256" key="2">
    <source>
        <dbReference type="ARBA" id="ARBA00023043"/>
    </source>
</evidence>
<organism evidence="4 5">
    <name type="scientific">Zosterops lateralis melanops</name>
    <dbReference type="NCBI Taxonomy" id="1220523"/>
    <lineage>
        <taxon>Eukaryota</taxon>
        <taxon>Metazoa</taxon>
        <taxon>Chordata</taxon>
        <taxon>Craniata</taxon>
        <taxon>Vertebrata</taxon>
        <taxon>Euteleostomi</taxon>
        <taxon>Archelosauria</taxon>
        <taxon>Archosauria</taxon>
        <taxon>Dinosauria</taxon>
        <taxon>Saurischia</taxon>
        <taxon>Theropoda</taxon>
        <taxon>Coelurosauria</taxon>
        <taxon>Aves</taxon>
        <taxon>Neognathae</taxon>
        <taxon>Neoaves</taxon>
        <taxon>Telluraves</taxon>
        <taxon>Australaves</taxon>
        <taxon>Passeriformes</taxon>
        <taxon>Sylvioidea</taxon>
        <taxon>Zosteropidae</taxon>
        <taxon>Zosterops</taxon>
    </lineage>
</organism>
<evidence type="ECO:0000313" key="5">
    <source>
        <dbReference type="Proteomes" id="UP000694401"/>
    </source>
</evidence>
<dbReference type="AlphaFoldDB" id="A0A8D2PFT1"/>
<dbReference type="SMART" id="SM00248">
    <property type="entry name" value="ANK"/>
    <property type="match status" value="3"/>
</dbReference>
<accession>A0A8D2PFT1</accession>
<dbReference type="Ensembl" id="ENSZLMT00000011965.1">
    <property type="protein sequence ID" value="ENSZLMP00000011648.1"/>
    <property type="gene ID" value="ENSZLMG00000008115.1"/>
</dbReference>